<dbReference type="AlphaFoldDB" id="A0A8D8BPT9"/>
<proteinExistence type="predicted"/>
<organism evidence="1">
    <name type="scientific">Culex pipiens</name>
    <name type="common">House mosquito</name>
    <dbReference type="NCBI Taxonomy" id="7175"/>
    <lineage>
        <taxon>Eukaryota</taxon>
        <taxon>Metazoa</taxon>
        <taxon>Ecdysozoa</taxon>
        <taxon>Arthropoda</taxon>
        <taxon>Hexapoda</taxon>
        <taxon>Insecta</taxon>
        <taxon>Pterygota</taxon>
        <taxon>Neoptera</taxon>
        <taxon>Endopterygota</taxon>
        <taxon>Diptera</taxon>
        <taxon>Nematocera</taxon>
        <taxon>Culicoidea</taxon>
        <taxon>Culicidae</taxon>
        <taxon>Culicinae</taxon>
        <taxon>Culicini</taxon>
        <taxon>Culex</taxon>
        <taxon>Culex</taxon>
    </lineage>
</organism>
<reference evidence="1" key="1">
    <citation type="submission" date="2021-05" db="EMBL/GenBank/DDBJ databases">
        <authorList>
            <person name="Alioto T."/>
            <person name="Alioto T."/>
            <person name="Gomez Garrido J."/>
        </authorList>
    </citation>
    <scope>NUCLEOTIDE SEQUENCE</scope>
</reference>
<dbReference type="EMBL" id="HBUE01083038">
    <property type="protein sequence ID" value="CAG6478383.1"/>
    <property type="molecule type" value="Transcribed_RNA"/>
</dbReference>
<protein>
    <submittedName>
        <fullName evidence="1">(northern house mosquito) hypothetical protein</fullName>
    </submittedName>
</protein>
<name>A0A8D8BPT9_CULPI</name>
<sequence>MNEYSFEEITHSTLTAVVSRITRGQKVAVCPREDWEGEESDSVLLGGLSLRSVRRSHDFLTNITFLAFVLVTSSHHSFIKFYPKIHLCQDTTIATICPTTADTRPTLASFRRSSSNFHWRRVLAWTFCELRSLDVSVCRSKFCVVFVCDRERARLVCAVI</sequence>
<accession>A0A8D8BPT9</accession>
<evidence type="ECO:0000313" key="1">
    <source>
        <dbReference type="EMBL" id="CAG6478383.1"/>
    </source>
</evidence>